<feature type="domain" description="DUF4124" evidence="3">
    <location>
        <begin position="13"/>
        <end position="57"/>
    </location>
</feature>
<reference evidence="4 5" key="1">
    <citation type="journal article" date="2018" name="Nat. Biotechnol.">
        <title>A standardized bacterial taxonomy based on genome phylogeny substantially revises the tree of life.</title>
        <authorList>
            <person name="Parks D.H."/>
            <person name="Chuvochina M."/>
            <person name="Waite D.W."/>
            <person name="Rinke C."/>
            <person name="Skarshewski A."/>
            <person name="Chaumeil P.A."/>
            <person name="Hugenholtz P."/>
        </authorList>
    </citation>
    <scope>NUCLEOTIDE SEQUENCE [LARGE SCALE GENOMIC DNA]</scope>
    <source>
        <strain evidence="4">UBA9158</strain>
    </source>
</reference>
<feature type="signal peptide" evidence="2">
    <location>
        <begin position="1"/>
        <end position="20"/>
    </location>
</feature>
<accession>A0A3C1KKB2</accession>
<feature type="non-terminal residue" evidence="4">
    <location>
        <position position="58"/>
    </location>
</feature>
<sequence length="58" mass="6159">MSNSHMIAIALLFAATLAKAADTTVYRSEDANGTVRFSDVPPAEAGNTEVLRIRPPEA</sequence>
<dbReference type="Proteomes" id="UP000259273">
    <property type="component" value="Unassembled WGS sequence"/>
</dbReference>
<keyword evidence="2" id="KW-0732">Signal</keyword>
<evidence type="ECO:0000259" key="3">
    <source>
        <dbReference type="Pfam" id="PF13511"/>
    </source>
</evidence>
<evidence type="ECO:0000256" key="2">
    <source>
        <dbReference type="SAM" id="SignalP"/>
    </source>
</evidence>
<name>A0A3C1KKB2_9GAMM</name>
<evidence type="ECO:0000313" key="4">
    <source>
        <dbReference type="EMBL" id="HAN27150.1"/>
    </source>
</evidence>
<dbReference type="InterPro" id="IPR025392">
    <property type="entry name" value="DUF4124"/>
</dbReference>
<dbReference type="Pfam" id="PF13511">
    <property type="entry name" value="DUF4124"/>
    <property type="match status" value="1"/>
</dbReference>
<feature type="chain" id="PRO_5017726182" description="DUF4124 domain-containing protein" evidence="2">
    <location>
        <begin position="21"/>
        <end position="58"/>
    </location>
</feature>
<dbReference type="EMBL" id="DMND01000078">
    <property type="protein sequence ID" value="HAN27150.1"/>
    <property type="molecule type" value="Genomic_DNA"/>
</dbReference>
<feature type="region of interest" description="Disordered" evidence="1">
    <location>
        <begin position="31"/>
        <end position="58"/>
    </location>
</feature>
<evidence type="ECO:0000313" key="5">
    <source>
        <dbReference type="Proteomes" id="UP000259273"/>
    </source>
</evidence>
<dbReference type="AlphaFoldDB" id="A0A3C1KKB2"/>
<proteinExistence type="predicted"/>
<evidence type="ECO:0000256" key="1">
    <source>
        <dbReference type="SAM" id="MobiDB-lite"/>
    </source>
</evidence>
<organism evidence="4 5">
    <name type="scientific">Haliea salexigens</name>
    <dbReference type="NCBI Taxonomy" id="287487"/>
    <lineage>
        <taxon>Bacteria</taxon>
        <taxon>Pseudomonadati</taxon>
        <taxon>Pseudomonadota</taxon>
        <taxon>Gammaproteobacteria</taxon>
        <taxon>Cellvibrionales</taxon>
        <taxon>Halieaceae</taxon>
        <taxon>Haliea</taxon>
    </lineage>
</organism>
<comment type="caution">
    <text evidence="4">The sequence shown here is derived from an EMBL/GenBank/DDBJ whole genome shotgun (WGS) entry which is preliminary data.</text>
</comment>
<gene>
    <name evidence="4" type="ORF">DCP75_05425</name>
</gene>
<protein>
    <recommendedName>
        <fullName evidence="3">DUF4124 domain-containing protein</fullName>
    </recommendedName>
</protein>